<feature type="binding site" evidence="2">
    <location>
        <begin position="132"/>
        <end position="135"/>
    </location>
    <ligand>
        <name>GTP</name>
        <dbReference type="ChEBI" id="CHEBI:37565"/>
    </ligand>
</feature>
<proteinExistence type="inferred from homology"/>
<dbReference type="GO" id="GO:0000049">
    <property type="term" value="F:tRNA binding"/>
    <property type="evidence" value="ECO:0007669"/>
    <property type="project" value="UniProtKB-KW"/>
</dbReference>
<feature type="domain" description="Tr-type G" evidence="3">
    <location>
        <begin position="7"/>
        <end position="202"/>
    </location>
</feature>
<dbReference type="FunFam" id="3.40.50.300:FF:000055">
    <property type="entry name" value="GTP-binding protein TypA"/>
    <property type="match status" value="1"/>
</dbReference>
<comment type="subcellular location">
    <subcellularLocation>
        <location evidence="2">Cytoplasm</location>
    </subcellularLocation>
    <text evidence="2">Binds to ribosomes.</text>
</comment>
<evidence type="ECO:0000313" key="4">
    <source>
        <dbReference type="EMBL" id="PZO88539.1"/>
    </source>
</evidence>
<dbReference type="InterPro" id="IPR031157">
    <property type="entry name" value="G_TR_CS"/>
</dbReference>
<dbReference type="NCBIfam" id="TIGR01394">
    <property type="entry name" value="TypA_BipA"/>
    <property type="match status" value="1"/>
</dbReference>
<dbReference type="InterPro" id="IPR009000">
    <property type="entry name" value="Transl_B-barrel_sf"/>
</dbReference>
<dbReference type="EMBL" id="QFNK01000014">
    <property type="protein sequence ID" value="PZO88539.1"/>
    <property type="molecule type" value="Genomic_DNA"/>
</dbReference>
<dbReference type="SUPFAM" id="SSF52540">
    <property type="entry name" value="P-loop containing nucleoside triphosphate hydrolases"/>
    <property type="match status" value="1"/>
</dbReference>
<dbReference type="Pfam" id="PF00009">
    <property type="entry name" value="GTP_EFTU"/>
    <property type="match status" value="1"/>
</dbReference>
<dbReference type="EC" id="3.6.5.-" evidence="2"/>
<dbReference type="InterPro" id="IPR042116">
    <property type="entry name" value="TypA/BipA_C"/>
</dbReference>
<dbReference type="InterPro" id="IPR000795">
    <property type="entry name" value="T_Tr_GTP-bd_dom"/>
</dbReference>
<dbReference type="CDD" id="cd03691">
    <property type="entry name" value="BipA_TypA_II"/>
    <property type="match status" value="1"/>
</dbReference>
<dbReference type="SUPFAM" id="SSF54980">
    <property type="entry name" value="EF-G C-terminal domain-like"/>
    <property type="match status" value="2"/>
</dbReference>
<name>A0A2W5A7S9_9BACT</name>
<keyword evidence="2" id="KW-0963">Cytoplasm</keyword>
<dbReference type="GO" id="GO:0043022">
    <property type="term" value="F:ribosome binding"/>
    <property type="evidence" value="ECO:0007669"/>
    <property type="project" value="UniProtKB-UniRule"/>
</dbReference>
<dbReference type="Gene3D" id="3.30.70.870">
    <property type="entry name" value="Elongation Factor G (Translational Gtpase), domain 3"/>
    <property type="match status" value="1"/>
</dbReference>
<dbReference type="Pfam" id="PF03144">
    <property type="entry name" value="GTP_EFTU_D2"/>
    <property type="match status" value="1"/>
</dbReference>
<dbReference type="PROSITE" id="PS51722">
    <property type="entry name" value="G_TR_2"/>
    <property type="match status" value="1"/>
</dbReference>
<dbReference type="GO" id="GO:0003924">
    <property type="term" value="F:GTPase activity"/>
    <property type="evidence" value="ECO:0007669"/>
    <property type="project" value="UniProtKB-UniRule"/>
</dbReference>
<keyword evidence="1 2" id="KW-0342">GTP-binding</keyword>
<dbReference type="CDD" id="cd01891">
    <property type="entry name" value="TypA_BipA"/>
    <property type="match status" value="1"/>
</dbReference>
<dbReference type="FunFam" id="2.40.50.250:FF:000001">
    <property type="entry name" value="GTP-binding protein TypA"/>
    <property type="match status" value="1"/>
</dbReference>
<dbReference type="InterPro" id="IPR047043">
    <property type="entry name" value="BipA_III"/>
</dbReference>
<organism evidence="4 5">
    <name type="scientific">Micavibrio aeruginosavorus</name>
    <dbReference type="NCBI Taxonomy" id="349221"/>
    <lineage>
        <taxon>Bacteria</taxon>
        <taxon>Pseudomonadati</taxon>
        <taxon>Bdellovibrionota</taxon>
        <taxon>Bdellovibrionia</taxon>
        <taxon>Bdellovibrionales</taxon>
        <taxon>Pseudobdellovibrionaceae</taxon>
        <taxon>Micavibrio</taxon>
    </lineage>
</organism>
<dbReference type="GO" id="GO:0005525">
    <property type="term" value="F:GTP binding"/>
    <property type="evidence" value="ECO:0007669"/>
    <property type="project" value="UniProtKB-UniRule"/>
</dbReference>
<dbReference type="Gene3D" id="2.40.30.10">
    <property type="entry name" value="Translation factors"/>
    <property type="match status" value="1"/>
</dbReference>
<comment type="function">
    <text evidence="2">A 50S ribosomal subunit assembly protein with GTPase activity, required for 50S subunit assembly at low temperatures, may also play a role in translation. Binds GTP and analogs. Binds the 70S ribosome between the 30S and 50S subunits, in a similar position as ribosome-bound EF-G; it contacts a number of ribosomal proteins, both rRNAs and the A-site tRNA.</text>
</comment>
<dbReference type="GO" id="GO:0005829">
    <property type="term" value="C:cytosol"/>
    <property type="evidence" value="ECO:0007669"/>
    <property type="project" value="TreeGrafter"/>
</dbReference>
<comment type="caution">
    <text evidence="4">The sequence shown here is derived from an EMBL/GenBank/DDBJ whole genome shotgun (WGS) entry which is preliminary data.</text>
</comment>
<dbReference type="InterPro" id="IPR047041">
    <property type="entry name" value="BipA_GTP-bd_dom"/>
</dbReference>
<dbReference type="PRINTS" id="PR00315">
    <property type="entry name" value="ELONGATNFCT"/>
</dbReference>
<dbReference type="InterPro" id="IPR035651">
    <property type="entry name" value="BipA_V"/>
</dbReference>
<dbReference type="HAMAP" id="MF_00849">
    <property type="entry name" value="BipA"/>
    <property type="match status" value="1"/>
</dbReference>
<keyword evidence="2" id="KW-0690">Ribosome biogenesis</keyword>
<accession>A0A2W5A7S9</accession>
<dbReference type="InterPro" id="IPR035647">
    <property type="entry name" value="EFG_III/V"/>
</dbReference>
<dbReference type="PROSITE" id="PS00301">
    <property type="entry name" value="G_TR_1"/>
    <property type="match status" value="1"/>
</dbReference>
<comment type="catalytic activity">
    <reaction evidence="2">
        <text>GTP + H2O = GDP + phosphate + H(+)</text>
        <dbReference type="Rhea" id="RHEA:19669"/>
        <dbReference type="ChEBI" id="CHEBI:15377"/>
        <dbReference type="ChEBI" id="CHEBI:15378"/>
        <dbReference type="ChEBI" id="CHEBI:37565"/>
        <dbReference type="ChEBI" id="CHEBI:43474"/>
        <dbReference type="ChEBI" id="CHEBI:58189"/>
    </reaction>
</comment>
<evidence type="ECO:0000313" key="5">
    <source>
        <dbReference type="Proteomes" id="UP000249557"/>
    </source>
</evidence>
<dbReference type="InterPro" id="IPR047042">
    <property type="entry name" value="BipA_II"/>
</dbReference>
<comment type="similarity">
    <text evidence="2">Belongs to the TRAFAC class translation factor GTPase superfamily. Classic translation factor GTPase family. BipA subfamily.</text>
</comment>
<dbReference type="Gene3D" id="3.40.50.300">
    <property type="entry name" value="P-loop containing nucleotide triphosphate hydrolases"/>
    <property type="match status" value="1"/>
</dbReference>
<dbReference type="CDD" id="cd16263">
    <property type="entry name" value="BipA_III"/>
    <property type="match status" value="1"/>
</dbReference>
<dbReference type="Gene3D" id="3.30.70.240">
    <property type="match status" value="1"/>
</dbReference>
<dbReference type="GO" id="GO:0019843">
    <property type="term" value="F:rRNA binding"/>
    <property type="evidence" value="ECO:0007669"/>
    <property type="project" value="UniProtKB-KW"/>
</dbReference>
<dbReference type="InterPro" id="IPR048876">
    <property type="entry name" value="BipA_C"/>
</dbReference>
<dbReference type="CDD" id="cd03710">
    <property type="entry name" value="BipA_TypA_C"/>
    <property type="match status" value="1"/>
</dbReference>
<feature type="binding site" evidence="2">
    <location>
        <begin position="19"/>
        <end position="24"/>
    </location>
    <ligand>
        <name>GTP</name>
        <dbReference type="ChEBI" id="CHEBI:37565"/>
    </ligand>
</feature>
<dbReference type="NCBIfam" id="TIGR00231">
    <property type="entry name" value="small_GTP"/>
    <property type="match status" value="1"/>
</dbReference>
<dbReference type="InterPro" id="IPR006298">
    <property type="entry name" value="BipA"/>
</dbReference>
<evidence type="ECO:0000259" key="3">
    <source>
        <dbReference type="PROSITE" id="PS51722"/>
    </source>
</evidence>
<keyword evidence="2" id="KW-0547">Nucleotide-binding</keyword>
<dbReference type="PANTHER" id="PTHR42908">
    <property type="entry name" value="TRANSLATION ELONGATION FACTOR-RELATED"/>
    <property type="match status" value="1"/>
</dbReference>
<keyword evidence="2" id="KW-0820">tRNA-binding</keyword>
<dbReference type="InterPro" id="IPR005225">
    <property type="entry name" value="Small_GTP-bd"/>
</dbReference>
<protein>
    <recommendedName>
        <fullName evidence="2">Large ribosomal subunit assembly factor BipA</fullName>
        <ecNumber evidence="2">3.6.5.-</ecNumber>
    </recommendedName>
    <alternativeName>
        <fullName evidence="2">GTP-binding protein BipA</fullName>
    </alternativeName>
</protein>
<comment type="subunit">
    <text evidence="2">Monomer.</text>
</comment>
<dbReference type="FunFam" id="3.30.70.240:FF:000002">
    <property type="entry name" value="GTP-binding protein TypA"/>
    <property type="match status" value="1"/>
</dbReference>
<dbReference type="Pfam" id="PF21018">
    <property type="entry name" value="BipA_C"/>
    <property type="match status" value="1"/>
</dbReference>
<keyword evidence="2" id="KW-0694">RNA-binding</keyword>
<dbReference type="SUPFAM" id="SSF50447">
    <property type="entry name" value="Translation proteins"/>
    <property type="match status" value="1"/>
</dbReference>
<dbReference type="Gene3D" id="2.40.50.250">
    <property type="entry name" value="bipa protein"/>
    <property type="match status" value="1"/>
</dbReference>
<evidence type="ECO:0000256" key="1">
    <source>
        <dbReference type="ARBA" id="ARBA00023134"/>
    </source>
</evidence>
<dbReference type="InterPro" id="IPR027417">
    <property type="entry name" value="P-loop_NTPase"/>
</dbReference>
<dbReference type="GO" id="GO:1990904">
    <property type="term" value="C:ribonucleoprotein complex"/>
    <property type="evidence" value="ECO:0007669"/>
    <property type="project" value="TreeGrafter"/>
</dbReference>
<reference evidence="4 5" key="1">
    <citation type="submission" date="2017-08" db="EMBL/GenBank/DDBJ databases">
        <title>Infants hospitalized years apart are colonized by the same room-sourced microbial strains.</title>
        <authorList>
            <person name="Brooks B."/>
            <person name="Olm M.R."/>
            <person name="Firek B.A."/>
            <person name="Baker R."/>
            <person name="Thomas B.C."/>
            <person name="Morowitz M.J."/>
            <person name="Banfield J.F."/>
        </authorList>
    </citation>
    <scope>NUCLEOTIDE SEQUENCE [LARGE SCALE GENOMIC DNA]</scope>
    <source>
        <strain evidence="4">S2_018_000_R2_104</strain>
    </source>
</reference>
<gene>
    <name evidence="4" type="primary">typA</name>
    <name evidence="2" type="synonym">bipA</name>
    <name evidence="4" type="ORF">DI626_01540</name>
</gene>
<dbReference type="Proteomes" id="UP000249557">
    <property type="component" value="Unassembled WGS sequence"/>
</dbReference>
<keyword evidence="2" id="KW-0699">rRNA-binding</keyword>
<dbReference type="AlphaFoldDB" id="A0A2W5A7S9"/>
<dbReference type="PANTHER" id="PTHR42908:SF8">
    <property type="entry name" value="TR-TYPE G DOMAIN-CONTAINING PROTEIN"/>
    <property type="match status" value="1"/>
</dbReference>
<dbReference type="GO" id="GO:0000027">
    <property type="term" value="P:ribosomal large subunit assembly"/>
    <property type="evidence" value="ECO:0007669"/>
    <property type="project" value="UniProtKB-UniRule"/>
</dbReference>
<keyword evidence="2" id="KW-0378">Hydrolase</keyword>
<sequence length="616" mass="67379">MSATDPSKIRNIAIIAHVDHGKTTLVDNILKQSGSFRENQQVEERVMDSGDIEKERGITILAKCTAIDWDGARINIIDTPGHADFGGEVERILTMCDGVILLTDSAEGPLPQTKFVLGKALKLGIKPIVMINKIDRSDARPDDVLNEIFDLFVSLDASDEQLDFPVLYASGRDGWCAPSLEAPRENLHPLLDLVMAHVPAPKVDPNAPFSMLATLLSSDPFLGRVLTGKVYTGRPKVNMVVKSLGLDGKTVENFRLTKLFAYRGIDRVPVQEAVAGDIIVVAGMEKTSVADTICEPAVNAPIETTPVDPPTMAVTITVNDSPYAGTEGKKLTSTMIRERLLQEAETNVAIKVTESAGRDAFDLAGRGELQLGVLIETMRREGFELSVSRPRVLLQKDENGNITEPYEEVICDVDEVYSGAVVEKMSLRKAELRDMRPSGAGKTRIVFLAPSRGLIGYQSQFLTDTRGTGLMNRLFHSYGPYKGEIAARRNGALISTDKGDAVAYAIWKLQDRGIMFIGHGDKVYAGMVVGEHSRENDLEINVLKGKQLTNVRASGADEAVILVPPKKMTLEEMMSYIDEDELVEVTPKGLRLRKKHLDSNAREIAKKAAKKAAMEG</sequence>
<dbReference type="Pfam" id="PF00679">
    <property type="entry name" value="EFG_C"/>
    <property type="match status" value="1"/>
</dbReference>
<dbReference type="FunFam" id="3.30.70.870:FF:000003">
    <property type="entry name" value="GTP-binding protein TypA"/>
    <property type="match status" value="1"/>
</dbReference>
<dbReference type="InterPro" id="IPR000640">
    <property type="entry name" value="EFG_V-like"/>
</dbReference>
<evidence type="ECO:0000256" key="2">
    <source>
        <dbReference type="HAMAP-Rule" id="MF_00849"/>
    </source>
</evidence>
<dbReference type="InterPro" id="IPR004161">
    <property type="entry name" value="EFTu-like_2"/>
</dbReference>